<feature type="domain" description="DUF1549" evidence="2">
    <location>
        <begin position="146"/>
        <end position="350"/>
    </location>
</feature>
<dbReference type="GO" id="GO:0009055">
    <property type="term" value="F:electron transfer activity"/>
    <property type="evidence" value="ECO:0007669"/>
    <property type="project" value="InterPro"/>
</dbReference>
<accession>A0A517QPP2</accession>
<keyword evidence="1" id="KW-0732">Signal</keyword>
<feature type="domain" description="DUF1553" evidence="3">
    <location>
        <begin position="703"/>
        <end position="956"/>
    </location>
</feature>
<dbReference type="KEGG" id="tpol:Mal48_28520"/>
<dbReference type="RefSeq" id="WP_145200136.1">
    <property type="nucleotide sequence ID" value="NZ_CP036267.1"/>
</dbReference>
<protein>
    <submittedName>
        <fullName evidence="5">Planctomycete cytochrome C</fullName>
    </submittedName>
</protein>
<evidence type="ECO:0000259" key="3">
    <source>
        <dbReference type="Pfam" id="PF07587"/>
    </source>
</evidence>
<dbReference type="AlphaFoldDB" id="A0A517QPP2"/>
<dbReference type="Pfam" id="PF07587">
    <property type="entry name" value="PSD1"/>
    <property type="match status" value="1"/>
</dbReference>
<dbReference type="GO" id="GO:0020037">
    <property type="term" value="F:heme binding"/>
    <property type="evidence" value="ECO:0007669"/>
    <property type="project" value="InterPro"/>
</dbReference>
<feature type="signal peptide" evidence="1">
    <location>
        <begin position="1"/>
        <end position="22"/>
    </location>
</feature>
<evidence type="ECO:0000313" key="5">
    <source>
        <dbReference type="EMBL" id="QDT33599.1"/>
    </source>
</evidence>
<dbReference type="Proteomes" id="UP000315724">
    <property type="component" value="Chromosome"/>
</dbReference>
<dbReference type="SUPFAM" id="SSF46626">
    <property type="entry name" value="Cytochrome c"/>
    <property type="match status" value="1"/>
</dbReference>
<dbReference type="PANTHER" id="PTHR35889:SF3">
    <property type="entry name" value="F-BOX DOMAIN-CONTAINING PROTEIN"/>
    <property type="match status" value="1"/>
</dbReference>
<reference evidence="5 6" key="1">
    <citation type="submission" date="2019-02" db="EMBL/GenBank/DDBJ databases">
        <title>Deep-cultivation of Planctomycetes and their phenomic and genomic characterization uncovers novel biology.</title>
        <authorList>
            <person name="Wiegand S."/>
            <person name="Jogler M."/>
            <person name="Boedeker C."/>
            <person name="Pinto D."/>
            <person name="Vollmers J."/>
            <person name="Rivas-Marin E."/>
            <person name="Kohn T."/>
            <person name="Peeters S.H."/>
            <person name="Heuer A."/>
            <person name="Rast P."/>
            <person name="Oberbeckmann S."/>
            <person name="Bunk B."/>
            <person name="Jeske O."/>
            <person name="Meyerdierks A."/>
            <person name="Storesund J.E."/>
            <person name="Kallscheuer N."/>
            <person name="Luecker S."/>
            <person name="Lage O.M."/>
            <person name="Pohl T."/>
            <person name="Merkel B.J."/>
            <person name="Hornburger P."/>
            <person name="Mueller R.-W."/>
            <person name="Bruemmer F."/>
            <person name="Labrenz M."/>
            <person name="Spormann A.M."/>
            <person name="Op den Camp H."/>
            <person name="Overmann J."/>
            <person name="Amann R."/>
            <person name="Jetten M.S.M."/>
            <person name="Mascher T."/>
            <person name="Medema M.H."/>
            <person name="Devos D.P."/>
            <person name="Kaster A.-K."/>
            <person name="Ovreas L."/>
            <person name="Rohde M."/>
            <person name="Galperin M.Y."/>
            <person name="Jogler C."/>
        </authorList>
    </citation>
    <scope>NUCLEOTIDE SEQUENCE [LARGE SCALE GENOMIC DNA]</scope>
    <source>
        <strain evidence="5 6">Mal48</strain>
    </source>
</reference>
<dbReference type="InterPro" id="IPR022655">
    <property type="entry name" value="DUF1553"/>
</dbReference>
<dbReference type="OrthoDB" id="127107at2"/>
<dbReference type="InterPro" id="IPR011429">
    <property type="entry name" value="Cyt_c_Planctomycete-type"/>
</dbReference>
<evidence type="ECO:0000256" key="1">
    <source>
        <dbReference type="SAM" id="SignalP"/>
    </source>
</evidence>
<proteinExistence type="predicted"/>
<dbReference type="EMBL" id="CP036267">
    <property type="protein sequence ID" value="QDT33599.1"/>
    <property type="molecule type" value="Genomic_DNA"/>
</dbReference>
<dbReference type="InterPro" id="IPR011444">
    <property type="entry name" value="DUF1549"/>
</dbReference>
<evidence type="ECO:0000259" key="2">
    <source>
        <dbReference type="Pfam" id="PF07583"/>
    </source>
</evidence>
<name>A0A517QPP2_9PLAN</name>
<evidence type="ECO:0000313" key="6">
    <source>
        <dbReference type="Proteomes" id="UP000315724"/>
    </source>
</evidence>
<dbReference type="PANTHER" id="PTHR35889">
    <property type="entry name" value="CYCLOINULO-OLIGOSACCHARIDE FRUCTANOTRANSFERASE-RELATED"/>
    <property type="match status" value="1"/>
</dbReference>
<feature type="chain" id="PRO_5022198951" evidence="1">
    <location>
        <begin position="23"/>
        <end position="1013"/>
    </location>
</feature>
<sequence length="1013" mass="114608" precursor="true">MRWLSCFLFLVMAANNHLSVVADDVVDFNRDIRPILSENCFHCHGPDAEQRQADLRLDEHDGALSSIIVGDRDKSELFARVNTRDDDLRMPPVDSNRNLTSEQIELLGKWIDQGANWGQHWSWTPIVSPEVPKIEDLAEFPVRNAIDAFIRRKLDEEKLTPSPEAKKSTLIRRVTLDLTGLPPTPQEVEKFLNDTSPAAYEKLVDRLLASPAYGERMAWNWLDAARYADSNGYQGDRERTMWPWRDWVVNASNDNLPYDDFTTWQIAGDLLPDATFEQKLATGFCRNHMINGEGGRIAAENRVDYVMDMSETTATLWLGLTFNCCRCHDHKFDALSQKDYYSLFAFFNQTPVTGAGGNPQTKPILLAPTDEQSKQMQSLESQLKVARGDLATYSKELDAKESTWEAAKLESLKESETWTPLLAKSVRAEHQQLEQLEDGSIFASGPNPKNDTYEVVAPLTPQSLTGLRLDVLRHESHFQGGLARSNSGNFVLTELEVFLVNGDEESPVKIRSAEASFEQGSLKVAGVFDGNRKSGWAVYDGKPVDRDHAALFRFENPVEAVQGAELRIVLRHDSQHASHNIGRFLLSTSTVPHPKLDEAGNQSLRLALLTPTEKRTDEQKKLLRQAHQNDDSRHIKLSKNVSDLEKRFNSVRAAVAKVMVMEDQQEFRESFLLTRGLYNAPGDVVTADSPTSLPPMPTETKKDRLALAEWLVADENPLMARVVVNRFWQQVFGVGIVKTVNDFGVQGELPTHEELLNWLAADFRNSGWNVKRLIKQMVMSHTYRQSSKVTPSLFERDPENRLLARAPRYRLPSWMIRDQALAVSGLLTNRRGGPSVNVYQPPGIWEEATFGKKKYVQDHGEALYRRSLYVFWRRIIGPTIFFDNSSRQTCTVSAFRTNTPLHSLLTFNDVTYVEAGRALAEKALHLDATSDRDRLEYVFQRSLARSAEDEEATILLAGLNRSRSEYKSHPEYASEMLAIGESERDQSLDDVEHASWTSLCLAILNLDETLSKE</sequence>
<evidence type="ECO:0000259" key="4">
    <source>
        <dbReference type="Pfam" id="PF07635"/>
    </source>
</evidence>
<gene>
    <name evidence="5" type="ORF">Mal48_28520</name>
</gene>
<dbReference type="Pfam" id="PF07635">
    <property type="entry name" value="PSCyt1"/>
    <property type="match status" value="1"/>
</dbReference>
<dbReference type="InterPro" id="IPR036909">
    <property type="entry name" value="Cyt_c-like_dom_sf"/>
</dbReference>
<feature type="domain" description="Cytochrome C Planctomycete-type" evidence="4">
    <location>
        <begin position="40"/>
        <end position="94"/>
    </location>
</feature>
<organism evidence="5 6">
    <name type="scientific">Thalassoglobus polymorphus</name>
    <dbReference type="NCBI Taxonomy" id="2527994"/>
    <lineage>
        <taxon>Bacteria</taxon>
        <taxon>Pseudomonadati</taxon>
        <taxon>Planctomycetota</taxon>
        <taxon>Planctomycetia</taxon>
        <taxon>Planctomycetales</taxon>
        <taxon>Planctomycetaceae</taxon>
        <taxon>Thalassoglobus</taxon>
    </lineage>
</organism>
<keyword evidence="6" id="KW-1185">Reference proteome</keyword>
<dbReference type="Pfam" id="PF07583">
    <property type="entry name" value="PSCyt2"/>
    <property type="match status" value="1"/>
</dbReference>